<keyword evidence="1" id="KW-0732">Signal</keyword>
<evidence type="ECO:0000313" key="3">
    <source>
        <dbReference type="Proteomes" id="UP001595867"/>
    </source>
</evidence>
<organism evidence="2 3">
    <name type="scientific">Actinoplanes subglobosus</name>
    <dbReference type="NCBI Taxonomy" id="1547892"/>
    <lineage>
        <taxon>Bacteria</taxon>
        <taxon>Bacillati</taxon>
        <taxon>Actinomycetota</taxon>
        <taxon>Actinomycetes</taxon>
        <taxon>Micromonosporales</taxon>
        <taxon>Micromonosporaceae</taxon>
        <taxon>Actinoplanes</taxon>
    </lineage>
</organism>
<evidence type="ECO:0000256" key="1">
    <source>
        <dbReference type="SAM" id="SignalP"/>
    </source>
</evidence>
<proteinExistence type="predicted"/>
<reference evidence="3" key="1">
    <citation type="journal article" date="2019" name="Int. J. Syst. Evol. Microbiol.">
        <title>The Global Catalogue of Microorganisms (GCM) 10K type strain sequencing project: providing services to taxonomists for standard genome sequencing and annotation.</title>
        <authorList>
            <consortium name="The Broad Institute Genomics Platform"/>
            <consortium name="The Broad Institute Genome Sequencing Center for Infectious Disease"/>
            <person name="Wu L."/>
            <person name="Ma J."/>
        </authorList>
    </citation>
    <scope>NUCLEOTIDE SEQUENCE [LARGE SCALE GENOMIC DNA]</scope>
    <source>
        <strain evidence="3">TBRC 5832</strain>
    </source>
</reference>
<dbReference type="Gene3D" id="2.120.10.30">
    <property type="entry name" value="TolB, C-terminal domain"/>
    <property type="match status" value="1"/>
</dbReference>
<feature type="signal peptide" evidence="1">
    <location>
        <begin position="1"/>
        <end position="34"/>
    </location>
</feature>
<gene>
    <name evidence="2" type="ORF">ACFO0C_35115</name>
</gene>
<accession>A0ABV8J237</accession>
<dbReference type="InterPro" id="IPR011042">
    <property type="entry name" value="6-blade_b-propeller_TolB-like"/>
</dbReference>
<comment type="caution">
    <text evidence="2">The sequence shown here is derived from an EMBL/GenBank/DDBJ whole genome shotgun (WGS) entry which is preliminary data.</text>
</comment>
<dbReference type="EMBL" id="JBHSBL010000024">
    <property type="protein sequence ID" value="MFC4070190.1"/>
    <property type="molecule type" value="Genomic_DNA"/>
</dbReference>
<dbReference type="RefSeq" id="WP_378071078.1">
    <property type="nucleotide sequence ID" value="NZ_JBHSBL010000024.1"/>
</dbReference>
<name>A0ABV8J237_9ACTN</name>
<evidence type="ECO:0008006" key="4">
    <source>
        <dbReference type="Google" id="ProtNLM"/>
    </source>
</evidence>
<dbReference type="SUPFAM" id="SSF63829">
    <property type="entry name" value="Calcium-dependent phosphotriesterase"/>
    <property type="match status" value="1"/>
</dbReference>
<evidence type="ECO:0000313" key="2">
    <source>
        <dbReference type="EMBL" id="MFC4070190.1"/>
    </source>
</evidence>
<keyword evidence="3" id="KW-1185">Reference proteome</keyword>
<protein>
    <recommendedName>
        <fullName evidence="4">SMP-30/Gluconolactonase/LRE-like region domain-containing protein</fullName>
    </recommendedName>
</protein>
<feature type="chain" id="PRO_5045888237" description="SMP-30/Gluconolactonase/LRE-like region domain-containing protein" evidence="1">
    <location>
        <begin position="35"/>
        <end position="340"/>
    </location>
</feature>
<dbReference type="Proteomes" id="UP001595867">
    <property type="component" value="Unassembled WGS sequence"/>
</dbReference>
<sequence length="340" mass="34775">MSTRTIRALFGTSLAAAVLSTGAFLPGPLGTASAATPPVSGTAIRSHLDPTAGRPVVAAAIRAHLDLDAGQMPESIVADRHGSVDVAFAGARQVARIAADGTVTVLATLPAPQDPTAVTPLLGFPLASGLVRAGDTFFVLYATGSAAETGVWTFTEGRPPRRFAALPADGLPNGMVRDGATGDLYITDSARGVVHRVSARGHVTVFSDDPALASTGFFGANGIKIKDGWLYVSNLDKGTVARTPLTGRGAGVFTSVATGLAGIDDFAFTGRGEQFLASLVTRDQVVLAGGGTVPVTVLTAADGLSNPTAVLVRGDRIYVTSAAYTTQRDPNLLVARLARR</sequence>